<dbReference type="Gene3D" id="2.40.420.20">
    <property type="match status" value="1"/>
</dbReference>
<protein>
    <submittedName>
        <fullName evidence="7">Efflux RND transporter periplasmic adaptor subunit</fullName>
    </submittedName>
</protein>
<dbReference type="InterPro" id="IPR058647">
    <property type="entry name" value="BSH_CzcB-like"/>
</dbReference>
<evidence type="ECO:0000259" key="4">
    <source>
        <dbReference type="Pfam" id="PF25954"/>
    </source>
</evidence>
<feature type="domain" description="CzcB-like C-terminal circularly permuted SH3-like" evidence="6">
    <location>
        <begin position="336"/>
        <end position="398"/>
    </location>
</feature>
<evidence type="ECO:0000259" key="6">
    <source>
        <dbReference type="Pfam" id="PF25975"/>
    </source>
</evidence>
<evidence type="ECO:0000259" key="5">
    <source>
        <dbReference type="Pfam" id="PF25973"/>
    </source>
</evidence>
<comment type="similarity">
    <text evidence="1">Belongs to the membrane fusion protein (MFP) (TC 8.A.1) family.</text>
</comment>
<keyword evidence="8" id="KW-1185">Reference proteome</keyword>
<dbReference type="Pfam" id="PF25973">
    <property type="entry name" value="BSH_CzcB"/>
    <property type="match status" value="1"/>
</dbReference>
<gene>
    <name evidence="7" type="ORF">H4F90_05030</name>
</gene>
<dbReference type="Gene3D" id="2.40.30.170">
    <property type="match status" value="1"/>
</dbReference>
<dbReference type="SUPFAM" id="SSF111369">
    <property type="entry name" value="HlyD-like secretion proteins"/>
    <property type="match status" value="1"/>
</dbReference>
<dbReference type="FunFam" id="2.40.30.170:FF:000010">
    <property type="entry name" value="Efflux RND transporter periplasmic adaptor subunit"/>
    <property type="match status" value="1"/>
</dbReference>
<dbReference type="NCBIfam" id="TIGR01730">
    <property type="entry name" value="RND_mfp"/>
    <property type="match status" value="1"/>
</dbReference>
<dbReference type="AlphaFoldDB" id="A0A839HTQ5"/>
<feature type="signal peptide" evidence="3">
    <location>
        <begin position="1"/>
        <end position="39"/>
    </location>
</feature>
<dbReference type="GO" id="GO:0022857">
    <property type="term" value="F:transmembrane transporter activity"/>
    <property type="evidence" value="ECO:0007669"/>
    <property type="project" value="InterPro"/>
</dbReference>
<evidence type="ECO:0000313" key="8">
    <source>
        <dbReference type="Proteomes" id="UP000586093"/>
    </source>
</evidence>
<feature type="chain" id="PRO_5032311568" evidence="3">
    <location>
        <begin position="40"/>
        <end position="410"/>
    </location>
</feature>
<dbReference type="InterPro" id="IPR058649">
    <property type="entry name" value="CzcB_C"/>
</dbReference>
<reference evidence="7 8" key="1">
    <citation type="submission" date="2020-08" db="EMBL/GenBank/DDBJ databases">
        <title>Aquariorum lacteus gen. nov., sp. nov., a new member of the family Comamonadaceae, isolated from freshwater aquarium.</title>
        <authorList>
            <person name="Chun S.-J."/>
        </authorList>
    </citation>
    <scope>NUCLEOTIDE SEQUENCE [LARGE SCALE GENOMIC DNA]</scope>
    <source>
        <strain evidence="7 8">SJAQ100</strain>
    </source>
</reference>
<evidence type="ECO:0000256" key="2">
    <source>
        <dbReference type="ARBA" id="ARBA00022448"/>
    </source>
</evidence>
<dbReference type="InterPro" id="IPR051909">
    <property type="entry name" value="MFP_Cation_Efflux"/>
</dbReference>
<proteinExistence type="inferred from homology"/>
<dbReference type="RefSeq" id="WP_182662056.1">
    <property type="nucleotide sequence ID" value="NZ_JACIVI010000001.1"/>
</dbReference>
<keyword evidence="3" id="KW-0732">Signal</keyword>
<evidence type="ECO:0000313" key="7">
    <source>
        <dbReference type="EMBL" id="MBB1161344.1"/>
    </source>
</evidence>
<dbReference type="Proteomes" id="UP000586093">
    <property type="component" value="Unassembled WGS sequence"/>
</dbReference>
<feature type="domain" description="CzcB-like barrel-sandwich hybrid" evidence="5">
    <location>
        <begin position="100"/>
        <end position="250"/>
    </location>
</feature>
<evidence type="ECO:0000256" key="1">
    <source>
        <dbReference type="ARBA" id="ARBA00009477"/>
    </source>
</evidence>
<dbReference type="EMBL" id="JACIVI010000001">
    <property type="protein sequence ID" value="MBB1161344.1"/>
    <property type="molecule type" value="Genomic_DNA"/>
</dbReference>
<accession>A0A839HTQ5</accession>
<comment type="caution">
    <text evidence="7">The sequence shown here is derived from an EMBL/GenBank/DDBJ whole genome shotgun (WGS) entry which is preliminary data.</text>
</comment>
<dbReference type="Gene3D" id="2.40.50.100">
    <property type="match status" value="1"/>
</dbReference>
<dbReference type="InterPro" id="IPR006143">
    <property type="entry name" value="RND_pump_MFP"/>
</dbReference>
<name>A0A839HTQ5_9BURK</name>
<feature type="domain" description="CusB-like beta-barrel" evidence="4">
    <location>
        <begin position="253"/>
        <end position="327"/>
    </location>
</feature>
<dbReference type="Pfam" id="PF25954">
    <property type="entry name" value="Beta-barrel_RND_2"/>
    <property type="match status" value="1"/>
</dbReference>
<dbReference type="InterPro" id="IPR058792">
    <property type="entry name" value="Beta-barrel_RND_2"/>
</dbReference>
<organism evidence="7 8">
    <name type="scientific">Aquariibacter albus</name>
    <dbReference type="NCBI Taxonomy" id="2759899"/>
    <lineage>
        <taxon>Bacteria</taxon>
        <taxon>Pseudomonadati</taxon>
        <taxon>Pseudomonadota</taxon>
        <taxon>Betaproteobacteria</taxon>
        <taxon>Burkholderiales</taxon>
        <taxon>Sphaerotilaceae</taxon>
        <taxon>Aquariibacter</taxon>
    </lineage>
</organism>
<sequence>MNPSSLSPSRRLPAAGRRHATPALLLAALLAACSGQDAAAPAAGASAPKAASAAAPAADPLRVVAPASLLDRLVLVEAGLKPIAEPLAVTARIDFNEQSVARIGASVTGRVTEMQALPGQAVRAGQVLAQLHSTELGGAQLAYLKANAQRELAAKAVERAHLLLAADVIGSAELQRRENELGVAEAERRAAADQLRVMGVSAASLAETTRSGAITSTSTVVSTVSGVVVERKIARGQVVQPADVLYTVADLSRVWVLAQVPEADIARVRPGQKVHIELASSDIAPVQGELSWVADTVNPETRTVTVRSEIANPQRLLKPAMLARMVIDPLPAERLVVPASAVVREDNQDHVFVQVGAPAERVFRLTKVKLGLRVNGSQVVDDGLQPGMVVVTDGAFHLNNERKRAEMEGS</sequence>
<evidence type="ECO:0000256" key="3">
    <source>
        <dbReference type="SAM" id="SignalP"/>
    </source>
</evidence>
<dbReference type="GO" id="GO:0016020">
    <property type="term" value="C:membrane"/>
    <property type="evidence" value="ECO:0007669"/>
    <property type="project" value="InterPro"/>
</dbReference>
<keyword evidence="2" id="KW-0813">Transport</keyword>
<dbReference type="PANTHER" id="PTHR30097">
    <property type="entry name" value="CATION EFFLUX SYSTEM PROTEIN CUSB"/>
    <property type="match status" value="1"/>
</dbReference>
<dbReference type="Pfam" id="PF25975">
    <property type="entry name" value="CzcB_C"/>
    <property type="match status" value="1"/>
</dbReference>